<keyword evidence="2" id="KW-1185">Reference proteome</keyword>
<evidence type="ECO:0000313" key="2">
    <source>
        <dbReference type="Proteomes" id="UP001218218"/>
    </source>
</evidence>
<gene>
    <name evidence="1" type="ORF">DFH08DRAFT_822344</name>
</gene>
<evidence type="ECO:0000313" key="1">
    <source>
        <dbReference type="EMBL" id="KAJ7312305.1"/>
    </source>
</evidence>
<proteinExistence type="predicted"/>
<protein>
    <submittedName>
        <fullName evidence="1">Uncharacterized protein</fullName>
    </submittedName>
</protein>
<dbReference type="Proteomes" id="UP001218218">
    <property type="component" value="Unassembled WGS sequence"/>
</dbReference>
<organism evidence="1 2">
    <name type="scientific">Mycena albidolilacea</name>
    <dbReference type="NCBI Taxonomy" id="1033008"/>
    <lineage>
        <taxon>Eukaryota</taxon>
        <taxon>Fungi</taxon>
        <taxon>Dikarya</taxon>
        <taxon>Basidiomycota</taxon>
        <taxon>Agaricomycotina</taxon>
        <taxon>Agaricomycetes</taxon>
        <taxon>Agaricomycetidae</taxon>
        <taxon>Agaricales</taxon>
        <taxon>Marasmiineae</taxon>
        <taxon>Mycenaceae</taxon>
        <taxon>Mycena</taxon>
    </lineage>
</organism>
<reference evidence="1" key="1">
    <citation type="submission" date="2023-03" db="EMBL/GenBank/DDBJ databases">
        <title>Massive genome expansion in bonnet fungi (Mycena s.s.) driven by repeated elements and novel gene families across ecological guilds.</title>
        <authorList>
            <consortium name="Lawrence Berkeley National Laboratory"/>
            <person name="Harder C.B."/>
            <person name="Miyauchi S."/>
            <person name="Viragh M."/>
            <person name="Kuo A."/>
            <person name="Thoen E."/>
            <person name="Andreopoulos B."/>
            <person name="Lu D."/>
            <person name="Skrede I."/>
            <person name="Drula E."/>
            <person name="Henrissat B."/>
            <person name="Morin E."/>
            <person name="Kohler A."/>
            <person name="Barry K."/>
            <person name="LaButti K."/>
            <person name="Morin E."/>
            <person name="Salamov A."/>
            <person name="Lipzen A."/>
            <person name="Mereny Z."/>
            <person name="Hegedus B."/>
            <person name="Baldrian P."/>
            <person name="Stursova M."/>
            <person name="Weitz H."/>
            <person name="Taylor A."/>
            <person name="Grigoriev I.V."/>
            <person name="Nagy L.G."/>
            <person name="Martin F."/>
            <person name="Kauserud H."/>
        </authorList>
    </citation>
    <scope>NUCLEOTIDE SEQUENCE</scope>
    <source>
        <strain evidence="1">CBHHK002</strain>
    </source>
</reference>
<name>A0AAD7EDC9_9AGAR</name>
<dbReference type="EMBL" id="JARIHO010000073">
    <property type="protein sequence ID" value="KAJ7312305.1"/>
    <property type="molecule type" value="Genomic_DNA"/>
</dbReference>
<comment type="caution">
    <text evidence="1">The sequence shown here is derived from an EMBL/GenBank/DDBJ whole genome shotgun (WGS) entry which is preliminary data.</text>
</comment>
<accession>A0AAD7EDC9</accession>
<dbReference type="AlphaFoldDB" id="A0AAD7EDC9"/>
<sequence>MVKTEPVDDILVPHSQARTMVILRCSYWVWIRRSTRFRGKTTMRLHTSAAASGSLSLDPWEECCKRSVSFGSTHSVEGESNDNYFPILQPVTLAFVYDPENGGGAHALSSIANPVSTSSIVPFASSSNPSTSVSSTMSSTTISSSAATFNRSLFNNGNIPIHKGLNIAQLMSNIWGKFQ</sequence>